<evidence type="ECO:0000313" key="4">
    <source>
        <dbReference type="Proteomes" id="UP001149165"/>
    </source>
</evidence>
<dbReference type="PANTHER" id="PTHR42791:SF14">
    <property type="entry name" value="N-ACETYLTRANSFERASE DOMAIN-CONTAINING PROTEIN"/>
    <property type="match status" value="1"/>
</dbReference>
<comment type="caution">
    <text evidence="3">The sequence shown here is derived from an EMBL/GenBank/DDBJ whole genome shotgun (WGS) entry which is preliminary data.</text>
</comment>
<dbReference type="InterPro" id="IPR052523">
    <property type="entry name" value="Trichothecene_AcTrans"/>
</dbReference>
<dbReference type="InterPro" id="IPR000182">
    <property type="entry name" value="GNAT_dom"/>
</dbReference>
<dbReference type="AlphaFoldDB" id="A0A9W9FV19"/>
<organism evidence="3 4">
    <name type="scientific">Penicillium angulare</name>
    <dbReference type="NCBI Taxonomy" id="116970"/>
    <lineage>
        <taxon>Eukaryota</taxon>
        <taxon>Fungi</taxon>
        <taxon>Dikarya</taxon>
        <taxon>Ascomycota</taxon>
        <taxon>Pezizomycotina</taxon>
        <taxon>Eurotiomycetes</taxon>
        <taxon>Eurotiomycetidae</taxon>
        <taxon>Eurotiales</taxon>
        <taxon>Aspergillaceae</taxon>
        <taxon>Penicillium</taxon>
    </lineage>
</organism>
<evidence type="ECO:0000256" key="1">
    <source>
        <dbReference type="SAM" id="MobiDB-lite"/>
    </source>
</evidence>
<dbReference type="InterPro" id="IPR016181">
    <property type="entry name" value="Acyl_CoA_acyltransferase"/>
</dbReference>
<feature type="region of interest" description="Disordered" evidence="1">
    <location>
        <begin position="81"/>
        <end position="108"/>
    </location>
</feature>
<sequence length="213" mass="24105">MITTILPIHRYDTPELAKIHATAMETDQFWKLMLQGKPPGTHEHIMIRNILSWIEDPTARILKAVNEDGDITAWACWLTKEKQPSPEEPAPKPTSPTNDKPEISPRAIGQRLQKDSAKWEADLIPDDKYIVLQALATDPQYQRLGIGSKLFEEGVAKADELNMTCWCQASPAGSQLYSKAGFETLGSDEYDLGEFGSYRFRYMLRPRQLGNKD</sequence>
<protein>
    <submittedName>
        <fullName evidence="3">Acetyltransferase</fullName>
    </submittedName>
</protein>
<accession>A0A9W9FV19</accession>
<dbReference type="Gene3D" id="3.40.630.30">
    <property type="match status" value="1"/>
</dbReference>
<evidence type="ECO:0000313" key="3">
    <source>
        <dbReference type="EMBL" id="KAJ5106956.1"/>
    </source>
</evidence>
<proteinExistence type="predicted"/>
<keyword evidence="4" id="KW-1185">Reference proteome</keyword>
<evidence type="ECO:0000259" key="2">
    <source>
        <dbReference type="PROSITE" id="PS51186"/>
    </source>
</evidence>
<feature type="domain" description="N-acetyltransferase" evidence="2">
    <location>
        <begin position="45"/>
        <end position="205"/>
    </location>
</feature>
<dbReference type="Pfam" id="PF13508">
    <property type="entry name" value="Acetyltransf_7"/>
    <property type="match status" value="1"/>
</dbReference>
<gene>
    <name evidence="3" type="ORF">N7456_003631</name>
</gene>
<name>A0A9W9FV19_9EURO</name>
<reference evidence="3" key="1">
    <citation type="submission" date="2022-11" db="EMBL/GenBank/DDBJ databases">
        <authorList>
            <person name="Petersen C."/>
        </authorList>
    </citation>
    <scope>NUCLEOTIDE SEQUENCE</scope>
    <source>
        <strain evidence="3">IBT 30069</strain>
    </source>
</reference>
<dbReference type="PROSITE" id="PS51186">
    <property type="entry name" value="GNAT"/>
    <property type="match status" value="1"/>
</dbReference>
<dbReference type="SUPFAM" id="SSF55729">
    <property type="entry name" value="Acyl-CoA N-acyltransferases (Nat)"/>
    <property type="match status" value="1"/>
</dbReference>
<dbReference type="CDD" id="cd04301">
    <property type="entry name" value="NAT_SF"/>
    <property type="match status" value="1"/>
</dbReference>
<dbReference type="EMBL" id="JAPQKH010000003">
    <property type="protein sequence ID" value="KAJ5106956.1"/>
    <property type="molecule type" value="Genomic_DNA"/>
</dbReference>
<dbReference type="OrthoDB" id="2744543at2759"/>
<dbReference type="GO" id="GO:0016747">
    <property type="term" value="F:acyltransferase activity, transferring groups other than amino-acyl groups"/>
    <property type="evidence" value="ECO:0007669"/>
    <property type="project" value="InterPro"/>
</dbReference>
<dbReference type="PANTHER" id="PTHR42791">
    <property type="entry name" value="GNAT FAMILY ACETYLTRANSFERASE"/>
    <property type="match status" value="1"/>
</dbReference>
<reference evidence="3" key="2">
    <citation type="journal article" date="2023" name="IMA Fungus">
        <title>Comparative genomic study of the Penicillium genus elucidates a diverse pangenome and 15 lateral gene transfer events.</title>
        <authorList>
            <person name="Petersen C."/>
            <person name="Sorensen T."/>
            <person name="Nielsen M.R."/>
            <person name="Sondergaard T.E."/>
            <person name="Sorensen J.L."/>
            <person name="Fitzpatrick D.A."/>
            <person name="Frisvad J.C."/>
            <person name="Nielsen K.L."/>
        </authorList>
    </citation>
    <scope>NUCLEOTIDE SEQUENCE</scope>
    <source>
        <strain evidence="3">IBT 30069</strain>
    </source>
</reference>
<dbReference type="Proteomes" id="UP001149165">
    <property type="component" value="Unassembled WGS sequence"/>
</dbReference>